<comment type="caution">
    <text evidence="8">The sequence shown here is derived from an EMBL/GenBank/DDBJ whole genome shotgun (WGS) entry which is preliminary data.</text>
</comment>
<dbReference type="InterPro" id="IPR020084">
    <property type="entry name" value="NUDIX_hydrolase_CS"/>
</dbReference>
<evidence type="ECO:0000313" key="8">
    <source>
        <dbReference type="EMBL" id="PIE32993.1"/>
    </source>
</evidence>
<dbReference type="EMBL" id="PDSL01000039">
    <property type="protein sequence ID" value="PIE32993.1"/>
    <property type="molecule type" value="Genomic_DNA"/>
</dbReference>
<evidence type="ECO:0000256" key="5">
    <source>
        <dbReference type="ARBA" id="ARBA00022842"/>
    </source>
</evidence>
<evidence type="ECO:0000259" key="7">
    <source>
        <dbReference type="PROSITE" id="PS51462"/>
    </source>
</evidence>
<evidence type="ECO:0000256" key="2">
    <source>
        <dbReference type="ARBA" id="ARBA00001946"/>
    </source>
</evidence>
<evidence type="ECO:0000256" key="3">
    <source>
        <dbReference type="ARBA" id="ARBA00022723"/>
    </source>
</evidence>
<dbReference type="CDD" id="cd03426">
    <property type="entry name" value="NUDIX_CoAse_Nudt7"/>
    <property type="match status" value="1"/>
</dbReference>
<evidence type="ECO:0000256" key="6">
    <source>
        <dbReference type="ARBA" id="ARBA00023211"/>
    </source>
</evidence>
<evidence type="ECO:0000256" key="4">
    <source>
        <dbReference type="ARBA" id="ARBA00022801"/>
    </source>
</evidence>
<dbReference type="AlphaFoldDB" id="A0A2G6KBF0"/>
<proteinExistence type="predicted"/>
<dbReference type="GO" id="GO:0010945">
    <property type="term" value="F:coenzyme A diphosphatase activity"/>
    <property type="evidence" value="ECO:0007669"/>
    <property type="project" value="InterPro"/>
</dbReference>
<evidence type="ECO:0000256" key="1">
    <source>
        <dbReference type="ARBA" id="ARBA00001936"/>
    </source>
</evidence>
<dbReference type="Gene3D" id="3.90.79.10">
    <property type="entry name" value="Nucleoside Triphosphate Pyrophosphohydrolase"/>
    <property type="match status" value="1"/>
</dbReference>
<organism evidence="8 9">
    <name type="scientific">Ilumatobacter coccineus</name>
    <dbReference type="NCBI Taxonomy" id="467094"/>
    <lineage>
        <taxon>Bacteria</taxon>
        <taxon>Bacillati</taxon>
        <taxon>Actinomycetota</taxon>
        <taxon>Acidimicrobiia</taxon>
        <taxon>Acidimicrobiales</taxon>
        <taxon>Ilumatobacteraceae</taxon>
        <taxon>Ilumatobacter</taxon>
    </lineage>
</organism>
<keyword evidence="6" id="KW-0464">Manganese</keyword>
<reference evidence="8 9" key="1">
    <citation type="submission" date="2017-10" db="EMBL/GenBank/DDBJ databases">
        <title>Novel microbial diversity and functional potential in the marine mammal oral microbiome.</title>
        <authorList>
            <person name="Dudek N.K."/>
            <person name="Sun C.L."/>
            <person name="Burstein D."/>
            <person name="Kantor R.S."/>
            <person name="Aliaga Goltsman D.S."/>
            <person name="Bik E.M."/>
            <person name="Thomas B.C."/>
            <person name="Banfield J.F."/>
            <person name="Relman D.A."/>
        </authorList>
    </citation>
    <scope>NUCLEOTIDE SEQUENCE [LARGE SCALE GENOMIC DNA]</scope>
    <source>
        <strain evidence="8">DOLJORAL78_61_10</strain>
    </source>
</reference>
<dbReference type="InterPro" id="IPR045121">
    <property type="entry name" value="CoAse"/>
</dbReference>
<dbReference type="PROSITE" id="PS51462">
    <property type="entry name" value="NUDIX"/>
    <property type="match status" value="1"/>
</dbReference>
<protein>
    <submittedName>
        <fullName evidence="8">Coenzyme A pyrophosphatase</fullName>
    </submittedName>
</protein>
<sequence length="221" mass="24085">MVPPRRPGGHQVIPRPADWSIGPDPAWPIGVQPSVADLIAGLDDGDYPKLADLVRASAVLVLIHNSDAGPELLLTRRADTLTHHRGEISFPGGRIDPGESSIEAALREASEEVGLDPTTITVHGRLRSFRTAGSHHDVIPHVATIDHRPTLTPYETEVARIIWVPIAELTRPDTYRSERWAIGAASYVLHFFYLDDETVWGATARILNDLLARAASHTSSG</sequence>
<dbReference type="InterPro" id="IPR015797">
    <property type="entry name" value="NUDIX_hydrolase-like_dom_sf"/>
</dbReference>
<dbReference type="InterPro" id="IPR000086">
    <property type="entry name" value="NUDIX_hydrolase_dom"/>
</dbReference>
<dbReference type="Proteomes" id="UP000230914">
    <property type="component" value="Unassembled WGS sequence"/>
</dbReference>
<keyword evidence="4" id="KW-0378">Hydrolase</keyword>
<accession>A0A2G6KBF0</accession>
<name>A0A2G6KBF0_9ACTN</name>
<dbReference type="PANTHER" id="PTHR12992">
    <property type="entry name" value="NUDIX HYDROLASE"/>
    <property type="match status" value="1"/>
</dbReference>
<evidence type="ECO:0000313" key="9">
    <source>
        <dbReference type="Proteomes" id="UP000230914"/>
    </source>
</evidence>
<dbReference type="GO" id="GO:0046872">
    <property type="term" value="F:metal ion binding"/>
    <property type="evidence" value="ECO:0007669"/>
    <property type="project" value="UniProtKB-KW"/>
</dbReference>
<dbReference type="PANTHER" id="PTHR12992:SF11">
    <property type="entry name" value="MITOCHONDRIAL COENZYME A DIPHOSPHATASE NUDT8"/>
    <property type="match status" value="1"/>
</dbReference>
<keyword evidence="3" id="KW-0479">Metal-binding</keyword>
<feature type="domain" description="Nudix hydrolase" evidence="7">
    <location>
        <begin position="54"/>
        <end position="188"/>
    </location>
</feature>
<dbReference type="PROSITE" id="PS00893">
    <property type="entry name" value="NUDIX_BOX"/>
    <property type="match status" value="1"/>
</dbReference>
<dbReference type="SUPFAM" id="SSF55811">
    <property type="entry name" value="Nudix"/>
    <property type="match status" value="1"/>
</dbReference>
<comment type="cofactor">
    <cofactor evidence="1">
        <name>Mn(2+)</name>
        <dbReference type="ChEBI" id="CHEBI:29035"/>
    </cofactor>
</comment>
<gene>
    <name evidence="8" type="ORF">CSA55_02495</name>
</gene>
<dbReference type="Pfam" id="PF00293">
    <property type="entry name" value="NUDIX"/>
    <property type="match status" value="1"/>
</dbReference>
<comment type="cofactor">
    <cofactor evidence="2">
        <name>Mg(2+)</name>
        <dbReference type="ChEBI" id="CHEBI:18420"/>
    </cofactor>
</comment>
<keyword evidence="5" id="KW-0460">Magnesium</keyword>